<proteinExistence type="inferred from homology"/>
<dbReference type="OrthoDB" id="9807606at2"/>
<gene>
    <name evidence="3" type="ORF">ATN00_01005</name>
</gene>
<dbReference type="EMBL" id="CP013264">
    <property type="protein sequence ID" value="ALR19098.1"/>
    <property type="molecule type" value="Genomic_DNA"/>
</dbReference>
<dbReference type="GO" id="GO:0003824">
    <property type="term" value="F:catalytic activity"/>
    <property type="evidence" value="ECO:0007669"/>
    <property type="project" value="InterPro"/>
</dbReference>
<evidence type="ECO:0000256" key="1">
    <source>
        <dbReference type="ARBA" id="ARBA00005254"/>
    </source>
</evidence>
<evidence type="ECO:0000313" key="3">
    <source>
        <dbReference type="EMBL" id="ALR19098.1"/>
    </source>
</evidence>
<dbReference type="InterPro" id="IPR029045">
    <property type="entry name" value="ClpP/crotonase-like_dom_sf"/>
</dbReference>
<keyword evidence="4" id="KW-1185">Reference proteome</keyword>
<dbReference type="AlphaFoldDB" id="A0A0S3EUK2"/>
<dbReference type="STRING" id="1332080.ATN00_01005"/>
<accession>A0A0S3EUK2</accession>
<comment type="similarity">
    <text evidence="1 2">Belongs to the enoyl-CoA hydratase/isomerase family.</text>
</comment>
<organism evidence="3 4">
    <name type="scientific">Sphingobium baderi</name>
    <dbReference type="NCBI Taxonomy" id="1332080"/>
    <lineage>
        <taxon>Bacteria</taxon>
        <taxon>Pseudomonadati</taxon>
        <taxon>Pseudomonadota</taxon>
        <taxon>Alphaproteobacteria</taxon>
        <taxon>Sphingomonadales</taxon>
        <taxon>Sphingomonadaceae</taxon>
        <taxon>Sphingobium</taxon>
    </lineage>
</organism>
<dbReference type="PANTHER" id="PTHR11941:SF54">
    <property type="entry name" value="ENOYL-COA HYDRATASE, MITOCHONDRIAL"/>
    <property type="match status" value="1"/>
</dbReference>
<protein>
    <submittedName>
        <fullName evidence="3">Enoyl-CoA hydratase</fullName>
    </submittedName>
</protein>
<sequence length="264" mass="27879">MAATEATLISGIRNGALWLTLNRPAAMNAITPEVIRGINDGLTQVENDPNVKAVVLTGAGRAFCAGADLKYVQSQVVNGPQAARAFLDDLLATFMRLESFPRPVIAAVNGLALAGGLELVLCCDLVVAAKSAKLGDAHANFGLLPGAGNSVRLPRKIGATRAKYLLYTGEFVPSEDLVQCGLVNEVVADSELEVAVNRLLLKLADKSSLVLRRMKALVDDGLDQPLASALRLELLAGELHASSHDMKEGLAAFQEKRKPSFIGA</sequence>
<dbReference type="KEGG" id="sbd:ATN00_01005"/>
<dbReference type="GO" id="GO:0006635">
    <property type="term" value="P:fatty acid beta-oxidation"/>
    <property type="evidence" value="ECO:0007669"/>
    <property type="project" value="TreeGrafter"/>
</dbReference>
<dbReference type="Pfam" id="PF00378">
    <property type="entry name" value="ECH_1"/>
    <property type="match status" value="1"/>
</dbReference>
<dbReference type="PANTHER" id="PTHR11941">
    <property type="entry name" value="ENOYL-COA HYDRATASE-RELATED"/>
    <property type="match status" value="1"/>
</dbReference>
<dbReference type="PROSITE" id="PS00166">
    <property type="entry name" value="ENOYL_COA_HYDRATASE"/>
    <property type="match status" value="1"/>
</dbReference>
<reference evidence="3 4" key="1">
    <citation type="submission" date="2015-11" db="EMBL/GenBank/DDBJ databases">
        <title>A Two-component Flavoprotein Monooxygenase System MeaXY Responsible for para-Hydroxylation of 2-Methyl-6-ethylaniline and 2,6-Diethylaniline in Sphingobium baderi DE-13.</title>
        <authorList>
            <person name="Cheng M."/>
            <person name="Meng Q."/>
            <person name="Yang Y."/>
            <person name="Chu C."/>
            <person name="Yan X."/>
            <person name="He J."/>
            <person name="Li S."/>
        </authorList>
    </citation>
    <scope>NUCLEOTIDE SEQUENCE [LARGE SCALE GENOMIC DNA]</scope>
    <source>
        <strain evidence="3 4">DE-13</strain>
    </source>
</reference>
<evidence type="ECO:0000313" key="4">
    <source>
        <dbReference type="Proteomes" id="UP000056968"/>
    </source>
</evidence>
<dbReference type="RefSeq" id="WP_030092750.1">
    <property type="nucleotide sequence ID" value="NZ_CP013264.1"/>
</dbReference>
<dbReference type="InterPro" id="IPR018376">
    <property type="entry name" value="Enoyl-CoA_hyd/isom_CS"/>
</dbReference>
<dbReference type="Proteomes" id="UP000056968">
    <property type="component" value="Chromosome"/>
</dbReference>
<dbReference type="CDD" id="cd06558">
    <property type="entry name" value="crotonase-like"/>
    <property type="match status" value="1"/>
</dbReference>
<name>A0A0S3EUK2_9SPHN</name>
<evidence type="ECO:0000256" key="2">
    <source>
        <dbReference type="RuleBase" id="RU003707"/>
    </source>
</evidence>
<dbReference type="Gene3D" id="3.90.226.10">
    <property type="entry name" value="2-enoyl-CoA Hydratase, Chain A, domain 1"/>
    <property type="match status" value="1"/>
</dbReference>
<dbReference type="InterPro" id="IPR001753">
    <property type="entry name" value="Enoyl-CoA_hydra/iso"/>
</dbReference>
<dbReference type="SUPFAM" id="SSF52096">
    <property type="entry name" value="ClpP/crotonase"/>
    <property type="match status" value="1"/>
</dbReference>